<feature type="region of interest" description="Disordered" evidence="1">
    <location>
        <begin position="50"/>
        <end position="89"/>
    </location>
</feature>
<evidence type="ECO:0000256" key="1">
    <source>
        <dbReference type="SAM" id="MobiDB-lite"/>
    </source>
</evidence>
<keyword evidence="3" id="KW-1185">Reference proteome</keyword>
<proteinExistence type="predicted"/>
<dbReference type="Proteomes" id="UP000054845">
    <property type="component" value="Unassembled WGS sequence"/>
</dbReference>
<name>A0A0P1BA12_9BASI</name>
<reference evidence="3" key="1">
    <citation type="submission" date="2014-09" db="EMBL/GenBank/DDBJ databases">
        <authorList>
            <person name="Sharma Rahul"/>
            <person name="Thines Marco"/>
        </authorList>
    </citation>
    <scope>NUCLEOTIDE SEQUENCE [LARGE SCALE GENOMIC DNA]</scope>
</reference>
<dbReference type="AlphaFoldDB" id="A0A0P1BA12"/>
<sequence length="89" mass="9395">MSGATGGGVCGWALSVITSKSVRLAPSSGPCCCTAAVRCGAARDRYSQHHTYIHTPSRPENSSSVAVAMRDRDSDSTNRAQKSYDRAMS</sequence>
<evidence type="ECO:0000313" key="2">
    <source>
        <dbReference type="EMBL" id="CEH12008.1"/>
    </source>
</evidence>
<protein>
    <submittedName>
        <fullName evidence="2">Uncharacterized protein</fullName>
    </submittedName>
</protein>
<organism evidence="2 3">
    <name type="scientific">Ceraceosorus bombacis</name>
    <dbReference type="NCBI Taxonomy" id="401625"/>
    <lineage>
        <taxon>Eukaryota</taxon>
        <taxon>Fungi</taxon>
        <taxon>Dikarya</taxon>
        <taxon>Basidiomycota</taxon>
        <taxon>Ustilaginomycotina</taxon>
        <taxon>Exobasidiomycetes</taxon>
        <taxon>Ceraceosorales</taxon>
        <taxon>Ceraceosoraceae</taxon>
        <taxon>Ceraceosorus</taxon>
    </lineage>
</organism>
<feature type="compositionally biased region" description="Basic and acidic residues" evidence="1">
    <location>
        <begin position="69"/>
        <end position="89"/>
    </location>
</feature>
<accession>A0A0P1BA12</accession>
<evidence type="ECO:0000313" key="3">
    <source>
        <dbReference type="Proteomes" id="UP000054845"/>
    </source>
</evidence>
<dbReference type="EMBL" id="CCYA01000103">
    <property type="protein sequence ID" value="CEH12008.1"/>
    <property type="molecule type" value="Genomic_DNA"/>
</dbReference>